<dbReference type="Proteomes" id="UP001172155">
    <property type="component" value="Unassembled WGS sequence"/>
</dbReference>
<dbReference type="EMBL" id="JAUKUD010000003">
    <property type="protein sequence ID" value="KAK0750587.1"/>
    <property type="molecule type" value="Genomic_DNA"/>
</dbReference>
<sequence>MLPIVMDPRLCAGCRFVFEDPKHSQLRDSNRPAPLRHDYFASSVHHKSAQSFRSAVDSQCPICVTLFLLNCGPDSTPPLGDPAANEYSTYNIDYGCGDPLFKPPKLPRFSITFFIGKVNFAVGGPRYLKLNSLHPSDVTKTLVPSTTISELDHLQTCIQECISSHPTCRPPPSLRFRYPTRLLRVNKPTDTHVHLIETTTTPIDGPYNVLSYRWGAFQPVKLLKSTNPTFLTAGIPLLSLPQTLIDAITTTRSMSIAHLWIDALCIIQDSPSDWASEARTMADVYGNAHASLAASHNTDSNGGLFPKRPASSRGRPTLIRFPTSPEWDLPYHDFQLVEHNFWNNRVEDAPLNTRGWVVQERILAPRTIHFGFDQPLFECRETRLSQTRVDLSIGQSYRRLILPARARFERRPRAFAKYWAAVVQYYTGRELSFGSDRPVAIAGIARALQATGAKKARYIAGMWSTRLLRWLLWETEGGG</sequence>
<accession>A0AA40K9P2</accession>
<protein>
    <submittedName>
        <fullName evidence="2">Heterokaryon incompatibility protein-domain-containing protein</fullName>
    </submittedName>
</protein>
<dbReference type="PANTHER" id="PTHR33112">
    <property type="entry name" value="DOMAIN PROTEIN, PUTATIVE-RELATED"/>
    <property type="match status" value="1"/>
</dbReference>
<name>A0AA40K9P2_9PEZI</name>
<dbReference type="Pfam" id="PF06985">
    <property type="entry name" value="HET"/>
    <property type="match status" value="1"/>
</dbReference>
<dbReference type="AlphaFoldDB" id="A0AA40K9P2"/>
<keyword evidence="3" id="KW-1185">Reference proteome</keyword>
<proteinExistence type="predicted"/>
<dbReference type="InterPro" id="IPR010730">
    <property type="entry name" value="HET"/>
</dbReference>
<evidence type="ECO:0000313" key="3">
    <source>
        <dbReference type="Proteomes" id="UP001172155"/>
    </source>
</evidence>
<feature type="domain" description="Heterokaryon incompatibility" evidence="1">
    <location>
        <begin position="207"/>
        <end position="360"/>
    </location>
</feature>
<comment type="caution">
    <text evidence="2">The sequence shown here is derived from an EMBL/GenBank/DDBJ whole genome shotgun (WGS) entry which is preliminary data.</text>
</comment>
<gene>
    <name evidence="2" type="ORF">B0T18DRAFT_346123</name>
</gene>
<dbReference type="PANTHER" id="PTHR33112:SF16">
    <property type="entry name" value="HETEROKARYON INCOMPATIBILITY DOMAIN-CONTAINING PROTEIN"/>
    <property type="match status" value="1"/>
</dbReference>
<evidence type="ECO:0000313" key="2">
    <source>
        <dbReference type="EMBL" id="KAK0750587.1"/>
    </source>
</evidence>
<evidence type="ECO:0000259" key="1">
    <source>
        <dbReference type="Pfam" id="PF06985"/>
    </source>
</evidence>
<organism evidence="2 3">
    <name type="scientific">Schizothecium vesticola</name>
    <dbReference type="NCBI Taxonomy" id="314040"/>
    <lineage>
        <taxon>Eukaryota</taxon>
        <taxon>Fungi</taxon>
        <taxon>Dikarya</taxon>
        <taxon>Ascomycota</taxon>
        <taxon>Pezizomycotina</taxon>
        <taxon>Sordariomycetes</taxon>
        <taxon>Sordariomycetidae</taxon>
        <taxon>Sordariales</taxon>
        <taxon>Schizotheciaceae</taxon>
        <taxon>Schizothecium</taxon>
    </lineage>
</organism>
<reference evidence="2" key="1">
    <citation type="submission" date="2023-06" db="EMBL/GenBank/DDBJ databases">
        <title>Genome-scale phylogeny and comparative genomics of the fungal order Sordariales.</title>
        <authorList>
            <consortium name="Lawrence Berkeley National Laboratory"/>
            <person name="Hensen N."/>
            <person name="Bonometti L."/>
            <person name="Westerberg I."/>
            <person name="Brannstrom I.O."/>
            <person name="Guillou S."/>
            <person name="Cros-Aarteil S."/>
            <person name="Calhoun S."/>
            <person name="Haridas S."/>
            <person name="Kuo A."/>
            <person name="Mondo S."/>
            <person name="Pangilinan J."/>
            <person name="Riley R."/>
            <person name="LaButti K."/>
            <person name="Andreopoulos B."/>
            <person name="Lipzen A."/>
            <person name="Chen C."/>
            <person name="Yanf M."/>
            <person name="Daum C."/>
            <person name="Ng V."/>
            <person name="Clum A."/>
            <person name="Steindorff A."/>
            <person name="Ohm R."/>
            <person name="Martin F."/>
            <person name="Silar P."/>
            <person name="Natvig D."/>
            <person name="Lalanne C."/>
            <person name="Gautier V."/>
            <person name="Ament-velasquez S.L."/>
            <person name="Kruys A."/>
            <person name="Hutchinson M.I."/>
            <person name="Powell A.J."/>
            <person name="Barry K."/>
            <person name="Miller A.N."/>
            <person name="Grigoriev I.V."/>
            <person name="Debuchy R."/>
            <person name="Gladieux P."/>
            <person name="Thoren M.H."/>
            <person name="Johannesson H."/>
        </authorList>
    </citation>
    <scope>NUCLEOTIDE SEQUENCE</scope>
    <source>
        <strain evidence="2">SMH3187-1</strain>
    </source>
</reference>
<feature type="non-terminal residue" evidence="2">
    <location>
        <position position="479"/>
    </location>
</feature>